<dbReference type="InterPro" id="IPR036388">
    <property type="entry name" value="WH-like_DNA-bd_sf"/>
</dbReference>
<proteinExistence type="inferred from homology"/>
<gene>
    <name evidence="2" type="ORF">GGR95_003403</name>
</gene>
<reference evidence="2 3" key="1">
    <citation type="submission" date="2020-08" db="EMBL/GenBank/DDBJ databases">
        <title>Genomic Encyclopedia of Type Strains, Phase IV (KMG-IV): sequencing the most valuable type-strain genomes for metagenomic binning, comparative biology and taxonomic classification.</title>
        <authorList>
            <person name="Goeker M."/>
        </authorList>
    </citation>
    <scope>NUCLEOTIDE SEQUENCE [LARGE SCALE GENOMIC DNA]</scope>
    <source>
        <strain evidence="2 3">DSM 102234</strain>
    </source>
</reference>
<protein>
    <submittedName>
        <fullName evidence="2">Transposase</fullName>
    </submittedName>
</protein>
<dbReference type="RefSeq" id="WP_184567887.1">
    <property type="nucleotide sequence ID" value="NZ_JACIEI010000019.1"/>
</dbReference>
<dbReference type="InterPro" id="IPR010921">
    <property type="entry name" value="Trp_repressor/repl_initiator"/>
</dbReference>
<evidence type="ECO:0000256" key="1">
    <source>
        <dbReference type="ARBA" id="ARBA00009964"/>
    </source>
</evidence>
<comment type="similarity">
    <text evidence="1">Belongs to the transposase 8 family.</text>
</comment>
<dbReference type="AlphaFoldDB" id="A0A7W6E7P0"/>
<dbReference type="InterPro" id="IPR002514">
    <property type="entry name" value="Transposase_8"/>
</dbReference>
<dbReference type="GO" id="GO:0004803">
    <property type="term" value="F:transposase activity"/>
    <property type="evidence" value="ECO:0007669"/>
    <property type="project" value="InterPro"/>
</dbReference>
<sequence length="126" mass="13647">MDGTIEFLTDAGKGGRRCPRWPQDVKARIVAETLVEGATVNAVARRYGLRPNHLSEWRRMAREGKLVLPNLDGVSFVPVAIEETSADLPDVPETEMGVIDVLKGNVTIRLTADTPAARIAEIAAAL</sequence>
<dbReference type="GO" id="GO:0043565">
    <property type="term" value="F:sequence-specific DNA binding"/>
    <property type="evidence" value="ECO:0007669"/>
    <property type="project" value="InterPro"/>
</dbReference>
<dbReference type="PANTHER" id="PTHR37936">
    <property type="entry name" value="TRANSPOSASE INSC FOR INSERTION ELEMENT IS2A-RELATED"/>
    <property type="match status" value="1"/>
</dbReference>
<dbReference type="Gene3D" id="1.10.10.10">
    <property type="entry name" value="Winged helix-like DNA-binding domain superfamily/Winged helix DNA-binding domain"/>
    <property type="match status" value="1"/>
</dbReference>
<dbReference type="PANTHER" id="PTHR37936:SF3">
    <property type="entry name" value="TRANSPOSASE INSC FOR INSERTION ELEMENT IS2A-RELATED"/>
    <property type="match status" value="1"/>
</dbReference>
<keyword evidence="3" id="KW-1185">Reference proteome</keyword>
<name>A0A7W6E7P0_9RHOB</name>
<dbReference type="EMBL" id="JACIEI010000019">
    <property type="protein sequence ID" value="MBB3995739.1"/>
    <property type="molecule type" value="Genomic_DNA"/>
</dbReference>
<accession>A0A7W6E7P0</accession>
<comment type="caution">
    <text evidence="2">The sequence shown here is derived from an EMBL/GenBank/DDBJ whole genome shotgun (WGS) entry which is preliminary data.</text>
</comment>
<organism evidence="2 3">
    <name type="scientific">Sulfitobacter undariae</name>
    <dbReference type="NCBI Taxonomy" id="1563671"/>
    <lineage>
        <taxon>Bacteria</taxon>
        <taxon>Pseudomonadati</taxon>
        <taxon>Pseudomonadota</taxon>
        <taxon>Alphaproteobacteria</taxon>
        <taxon>Rhodobacterales</taxon>
        <taxon>Roseobacteraceae</taxon>
        <taxon>Sulfitobacter</taxon>
    </lineage>
</organism>
<dbReference type="Proteomes" id="UP000530268">
    <property type="component" value="Unassembled WGS sequence"/>
</dbReference>
<dbReference type="Pfam" id="PF01527">
    <property type="entry name" value="HTH_Tnp_1"/>
    <property type="match status" value="1"/>
</dbReference>
<dbReference type="GO" id="GO:0006313">
    <property type="term" value="P:DNA transposition"/>
    <property type="evidence" value="ECO:0007669"/>
    <property type="project" value="InterPro"/>
</dbReference>
<evidence type="ECO:0000313" key="2">
    <source>
        <dbReference type="EMBL" id="MBB3995739.1"/>
    </source>
</evidence>
<evidence type="ECO:0000313" key="3">
    <source>
        <dbReference type="Proteomes" id="UP000530268"/>
    </source>
</evidence>
<dbReference type="SUPFAM" id="SSF48295">
    <property type="entry name" value="TrpR-like"/>
    <property type="match status" value="1"/>
</dbReference>